<proteinExistence type="predicted"/>
<name>A0AAU8CIR1_9HYPH</name>
<organism evidence="2">
    <name type="scientific">Mesorhizobium sp. WSM2240</name>
    <dbReference type="NCBI Taxonomy" id="3228851"/>
    <lineage>
        <taxon>Bacteria</taxon>
        <taxon>Pseudomonadati</taxon>
        <taxon>Pseudomonadota</taxon>
        <taxon>Alphaproteobacteria</taxon>
        <taxon>Hyphomicrobiales</taxon>
        <taxon>Phyllobacteriaceae</taxon>
        <taxon>Mesorhizobium</taxon>
    </lineage>
</organism>
<accession>A0AAU8CIR1</accession>
<feature type="chain" id="PRO_5043380949" evidence="1">
    <location>
        <begin position="21"/>
        <end position="97"/>
    </location>
</feature>
<dbReference type="AlphaFoldDB" id="A0AAU8CIR1"/>
<protein>
    <submittedName>
        <fullName evidence="2">Uncharacterized protein</fullName>
    </submittedName>
</protein>
<sequence length="97" mass="10531">MKRILFASMMALTMTGTALAGGSDRAEYLTKQTYKAPTKAPTGMKRGAVGYPDTVYRQRPRSINDIGPYAEKHPRGGLIAKEQVPGILLIILIGLLL</sequence>
<dbReference type="RefSeq" id="WP_353645722.1">
    <property type="nucleotide sequence ID" value="NZ_CP159253.1"/>
</dbReference>
<dbReference type="EMBL" id="CP159253">
    <property type="protein sequence ID" value="XCG46740.1"/>
    <property type="molecule type" value="Genomic_DNA"/>
</dbReference>
<evidence type="ECO:0000313" key="2">
    <source>
        <dbReference type="EMBL" id="XCG46740.1"/>
    </source>
</evidence>
<gene>
    <name evidence="2" type="ORF">ABVK50_15575</name>
</gene>
<evidence type="ECO:0000256" key="1">
    <source>
        <dbReference type="SAM" id="SignalP"/>
    </source>
</evidence>
<feature type="signal peptide" evidence="1">
    <location>
        <begin position="1"/>
        <end position="20"/>
    </location>
</feature>
<reference evidence="2" key="1">
    <citation type="submission" date="2024-06" db="EMBL/GenBank/DDBJ databases">
        <title>Mesorhizobium karijinii sp. nov., a symbiont of the iconic Swainsona formosa from arid Australia.</title>
        <authorList>
            <person name="Hill Y.J."/>
            <person name="Watkin E.L.J."/>
            <person name="O'Hara G.W."/>
            <person name="Terpolilli J."/>
            <person name="Tye M.L."/>
            <person name="Kohlmeier M.G."/>
        </authorList>
    </citation>
    <scope>NUCLEOTIDE SEQUENCE</scope>
    <source>
        <strain evidence="2">WSM2240</strain>
    </source>
</reference>
<keyword evidence="1" id="KW-0732">Signal</keyword>